<dbReference type="InterPro" id="IPR010982">
    <property type="entry name" value="Lambda_DNA-bd_dom_sf"/>
</dbReference>
<dbReference type="SUPFAM" id="SSF47413">
    <property type="entry name" value="lambda repressor-like DNA-binding domains"/>
    <property type="match status" value="1"/>
</dbReference>
<proteinExistence type="predicted"/>
<feature type="domain" description="HTH cro/C1-type" evidence="1">
    <location>
        <begin position="17"/>
        <end position="73"/>
    </location>
</feature>
<dbReference type="STRING" id="34086.SAMN04488084_105191"/>
<reference evidence="2 3" key="1">
    <citation type="submission" date="2016-10" db="EMBL/GenBank/DDBJ databases">
        <authorList>
            <person name="de Groot N.N."/>
        </authorList>
    </citation>
    <scope>NUCLEOTIDE SEQUENCE [LARGE SCALE GENOMIC DNA]</scope>
    <source>
        <strain evidence="2 3">ATCC 51969</strain>
    </source>
</reference>
<dbReference type="Gene3D" id="1.10.260.40">
    <property type="entry name" value="lambda repressor-like DNA-binding domains"/>
    <property type="match status" value="1"/>
</dbReference>
<sequence length="82" mass="9626">MEKPLVSSIDQYIIDKVQKLRLSHNLTMKEFGYILNVSPSFIWNVENPQNIAKYNIKHLNILAFYFELSPKYFLPNKAVVPL</sequence>
<dbReference type="EMBL" id="FONS01000006">
    <property type="protein sequence ID" value="SFF18879.1"/>
    <property type="molecule type" value="Genomic_DNA"/>
</dbReference>
<gene>
    <name evidence="2" type="ORF">SAMN03003324_02752</name>
</gene>
<evidence type="ECO:0000313" key="3">
    <source>
        <dbReference type="Proteomes" id="UP000183129"/>
    </source>
</evidence>
<accession>A0A1I2GPE2</accession>
<evidence type="ECO:0000313" key="2">
    <source>
        <dbReference type="EMBL" id="SFF18879.1"/>
    </source>
</evidence>
<dbReference type="CDD" id="cd00093">
    <property type="entry name" value="HTH_XRE"/>
    <property type="match status" value="1"/>
</dbReference>
<dbReference type="Proteomes" id="UP000183129">
    <property type="component" value="Unassembled WGS sequence"/>
</dbReference>
<dbReference type="RefSeq" id="WP_051759736.1">
    <property type="nucleotide sequence ID" value="NZ_FNGZ01000005.1"/>
</dbReference>
<organism evidence="2 3">
    <name type="scientific">Pedobacter antarcticus</name>
    <dbReference type="NCBI Taxonomy" id="34086"/>
    <lineage>
        <taxon>Bacteria</taxon>
        <taxon>Pseudomonadati</taxon>
        <taxon>Bacteroidota</taxon>
        <taxon>Sphingobacteriia</taxon>
        <taxon>Sphingobacteriales</taxon>
        <taxon>Sphingobacteriaceae</taxon>
        <taxon>Pedobacter</taxon>
    </lineage>
</organism>
<dbReference type="InterPro" id="IPR001387">
    <property type="entry name" value="Cro/C1-type_HTH"/>
</dbReference>
<dbReference type="GO" id="GO:0003677">
    <property type="term" value="F:DNA binding"/>
    <property type="evidence" value="ECO:0007669"/>
    <property type="project" value="InterPro"/>
</dbReference>
<protein>
    <recommendedName>
        <fullName evidence="1">HTH cro/C1-type domain-containing protein</fullName>
    </recommendedName>
</protein>
<dbReference type="PROSITE" id="PS50943">
    <property type="entry name" value="HTH_CROC1"/>
    <property type="match status" value="1"/>
</dbReference>
<name>A0A1I2GPE2_9SPHI</name>
<evidence type="ECO:0000259" key="1">
    <source>
        <dbReference type="PROSITE" id="PS50943"/>
    </source>
</evidence>
<dbReference type="AlphaFoldDB" id="A0A1I2GPE2"/>